<reference evidence="1" key="1">
    <citation type="journal article" date="2023" name="Insect Mol. Biol.">
        <title>Genome sequencing provides insights into the evolution of gene families encoding plant cell wall-degrading enzymes in longhorned beetles.</title>
        <authorList>
            <person name="Shin N.R."/>
            <person name="Okamura Y."/>
            <person name="Kirsch R."/>
            <person name="Pauchet Y."/>
        </authorList>
    </citation>
    <scope>NUCLEOTIDE SEQUENCE</scope>
    <source>
        <strain evidence="1">AMC_N1</strain>
    </source>
</reference>
<dbReference type="AlphaFoldDB" id="A0AAV8YP81"/>
<organism evidence="1 2">
    <name type="scientific">Aromia moschata</name>
    <dbReference type="NCBI Taxonomy" id="1265417"/>
    <lineage>
        <taxon>Eukaryota</taxon>
        <taxon>Metazoa</taxon>
        <taxon>Ecdysozoa</taxon>
        <taxon>Arthropoda</taxon>
        <taxon>Hexapoda</taxon>
        <taxon>Insecta</taxon>
        <taxon>Pterygota</taxon>
        <taxon>Neoptera</taxon>
        <taxon>Endopterygota</taxon>
        <taxon>Coleoptera</taxon>
        <taxon>Polyphaga</taxon>
        <taxon>Cucujiformia</taxon>
        <taxon>Chrysomeloidea</taxon>
        <taxon>Cerambycidae</taxon>
        <taxon>Cerambycinae</taxon>
        <taxon>Callichromatini</taxon>
        <taxon>Aromia</taxon>
    </lineage>
</organism>
<dbReference type="Gene3D" id="3.30.420.10">
    <property type="entry name" value="Ribonuclease H-like superfamily/Ribonuclease H"/>
    <property type="match status" value="1"/>
</dbReference>
<dbReference type="EMBL" id="JAPWTK010000067">
    <property type="protein sequence ID" value="KAJ8952548.1"/>
    <property type="molecule type" value="Genomic_DNA"/>
</dbReference>
<name>A0AAV8YP81_9CUCU</name>
<comment type="caution">
    <text evidence="1">The sequence shown here is derived from an EMBL/GenBank/DDBJ whole genome shotgun (WGS) entry which is preliminary data.</text>
</comment>
<dbReference type="GO" id="GO:0003676">
    <property type="term" value="F:nucleic acid binding"/>
    <property type="evidence" value="ECO:0007669"/>
    <property type="project" value="InterPro"/>
</dbReference>
<protein>
    <submittedName>
        <fullName evidence="1">Uncharacterized protein</fullName>
    </submittedName>
</protein>
<evidence type="ECO:0000313" key="2">
    <source>
        <dbReference type="Proteomes" id="UP001162162"/>
    </source>
</evidence>
<dbReference type="PANTHER" id="PTHR47326">
    <property type="entry name" value="TRANSPOSABLE ELEMENT TC3 TRANSPOSASE-LIKE PROTEIN"/>
    <property type="match status" value="1"/>
</dbReference>
<dbReference type="PANTHER" id="PTHR47326:SF1">
    <property type="entry name" value="HTH PSQ-TYPE DOMAIN-CONTAINING PROTEIN"/>
    <property type="match status" value="1"/>
</dbReference>
<dbReference type="Proteomes" id="UP001162162">
    <property type="component" value="Unassembled WGS sequence"/>
</dbReference>
<evidence type="ECO:0000313" key="1">
    <source>
        <dbReference type="EMBL" id="KAJ8952548.1"/>
    </source>
</evidence>
<accession>A0AAV8YP81</accession>
<keyword evidence="2" id="KW-1185">Reference proteome</keyword>
<gene>
    <name evidence="1" type="ORF">NQ318_006912</name>
</gene>
<proteinExistence type="predicted"/>
<dbReference type="InterPro" id="IPR036397">
    <property type="entry name" value="RNaseH_sf"/>
</dbReference>
<sequence>MSLSNTQRVEILKSLGCGDKTRTQKQVCEIFNTTYPDRRISQSTVSRIENKFQLRMLFPDDDKPNEIDRNIWFQQDRATPYFSLEMPNTFCWPELDEENLEYKKRRIYNRTDAPPIQKFKSAVARSPDLSLLDFFLWGFLKEIVYRQPIHNTDLLKTRIIQSSKYLILTTISTSIRRHPKLPFDPPQIPVLHDQKLVLEQCLNEEEVHMLVPQTQ</sequence>